<comment type="similarity">
    <text evidence="2">Belongs to the FAM171 family.</text>
</comment>
<accession>A0A6P8QYA9</accession>
<dbReference type="Pfam" id="PF20771">
    <property type="entry name" value="FAM171A1-2-B_C"/>
    <property type="match status" value="1"/>
</dbReference>
<evidence type="ECO:0000256" key="10">
    <source>
        <dbReference type="SAM" id="SignalP"/>
    </source>
</evidence>
<keyword evidence="5 9" id="KW-1133">Transmembrane helix</keyword>
<keyword evidence="7" id="KW-0325">Glycoprotein</keyword>
<feature type="signal peptide" evidence="10">
    <location>
        <begin position="1"/>
        <end position="28"/>
    </location>
</feature>
<dbReference type="InterPro" id="IPR048530">
    <property type="entry name" value="FAM171_N"/>
</dbReference>
<evidence type="ECO:0000313" key="14">
    <source>
        <dbReference type="RefSeq" id="XP_033803087.1"/>
    </source>
</evidence>
<dbReference type="PANTHER" id="PTHR31626:SF2">
    <property type="entry name" value="PROTEIN FAM171B"/>
    <property type="match status" value="1"/>
</dbReference>
<feature type="domain" description="FAM171 N-terminal" evidence="11">
    <location>
        <begin position="113"/>
        <end position="360"/>
    </location>
</feature>
<evidence type="ECO:0000313" key="13">
    <source>
        <dbReference type="Proteomes" id="UP000515159"/>
    </source>
</evidence>
<gene>
    <name evidence="14" type="primary">FAM171B</name>
</gene>
<protein>
    <submittedName>
        <fullName evidence="14">Protein FAM171B</fullName>
    </submittedName>
</protein>
<evidence type="ECO:0000256" key="5">
    <source>
        <dbReference type="ARBA" id="ARBA00022989"/>
    </source>
</evidence>
<feature type="domain" description="FAM171 C-terminal" evidence="12">
    <location>
        <begin position="612"/>
        <end position="844"/>
    </location>
</feature>
<dbReference type="InterPro" id="IPR049175">
    <property type="entry name" value="FAM171_C"/>
</dbReference>
<evidence type="ECO:0000259" key="11">
    <source>
        <dbReference type="Pfam" id="PF10577"/>
    </source>
</evidence>
<evidence type="ECO:0000256" key="9">
    <source>
        <dbReference type="SAM" id="Phobius"/>
    </source>
</evidence>
<evidence type="ECO:0000256" key="8">
    <source>
        <dbReference type="SAM" id="MobiDB-lite"/>
    </source>
</evidence>
<feature type="transmembrane region" description="Helical" evidence="9">
    <location>
        <begin position="383"/>
        <end position="407"/>
    </location>
</feature>
<evidence type="ECO:0000256" key="6">
    <source>
        <dbReference type="ARBA" id="ARBA00023136"/>
    </source>
</evidence>
<dbReference type="AlphaFoldDB" id="A0A6P8QYA9"/>
<dbReference type="Proteomes" id="UP000515159">
    <property type="component" value="Chromosome 5"/>
</dbReference>
<keyword evidence="6 9" id="KW-0472">Membrane</keyword>
<dbReference type="InParanoid" id="A0A6P8QYA9"/>
<dbReference type="GO" id="GO:0016020">
    <property type="term" value="C:membrane"/>
    <property type="evidence" value="ECO:0007669"/>
    <property type="project" value="UniProtKB-SubCell"/>
</dbReference>
<dbReference type="GeneID" id="117361613"/>
<feature type="compositionally biased region" description="Basic and acidic residues" evidence="8">
    <location>
        <begin position="58"/>
        <end position="75"/>
    </location>
</feature>
<sequence>MAGAVGCFRLFSLLLGAALLSAWAPAAAMGTGPGNVSLAEQPQQRLRWGPEPQQQPRRGTDQRPQQREGADRQQRPPDSQQQLQGAALQPDQHQQQRHQRRQLATAASVSMFTLKVQVNDIISHQYLHQAVVEVFVNYTKTNSTVTGNNGAVIIKVPYKLGLSLTIISYKDGYMLTPLPWKTTKMPIFSAVTLSLLPQSQANIWLFEDTVIITGRLTDAKYQPRIQFPKSFINLPGNHNIANVTAYLTVPQQVLKVDSFLYTTGVLLNKSGFKSIELTPVAAVCVNMLSAGKELKINGLIEITLPLPALVSMNAGDAVPAWTFDMKTGAWVNRGMGKVKREDNHLVWTYVAEHLGYWIAAPLSGPEGFTGNAASKDIGAYHTVFLTAILGGTVVIIVGFFGVLLCYCRDKCGQSKKREKNTTKIEILKKDQTTSTTHINHIASKLEETSLTAKISSYSPQREISSKSELEDRKLIAKAKEKLNTYCEDFSFRLPNQNGHSALPVEFMNGTRHSPQTKHINSNVSQSHEQNKRYLAVNEDMYGLSHLSEQFMHIYSSPIAILQTSDLFHSPEQLAVCKSATLPRKGQIVYSPLVESISRDSYTQTLPKMPLHSHLQPTANREQNVSLEGPPNLSSQSSDWSHYTNSLLESVSVPGTLNEAVVMTPFSSELQGISEQTLLELSKGNSSAHPRAWFVSLEGKPISQVRHSYIDLKKRKKKDSNDTSLDSGVDMNEHQGRKLEREKTFMKSMPHSKIMYLEDLDLSSSESGTTACTPEDPSLRHILDGGNEQIMEEHIEEAPRTNSKMEVYEPSSSPSKTNGKHVLEKRESKKNVWQRREERPLMSLN</sequence>
<feature type="region of interest" description="Disordered" evidence="8">
    <location>
        <begin position="796"/>
        <end position="844"/>
    </location>
</feature>
<dbReference type="FunCoup" id="A0A6P8QYA9">
    <property type="interactions" value="487"/>
</dbReference>
<name>A0A6P8QYA9_GEOSA</name>
<keyword evidence="13" id="KW-1185">Reference proteome</keyword>
<keyword evidence="4 10" id="KW-0732">Signal</keyword>
<evidence type="ECO:0000256" key="4">
    <source>
        <dbReference type="ARBA" id="ARBA00022729"/>
    </source>
</evidence>
<comment type="subcellular location">
    <subcellularLocation>
        <location evidence="1">Membrane</location>
        <topology evidence="1">Single-pass type I membrane protein</topology>
    </subcellularLocation>
</comment>
<feature type="chain" id="PRO_5028470066" evidence="10">
    <location>
        <begin position="29"/>
        <end position="844"/>
    </location>
</feature>
<feature type="compositionally biased region" description="Polar residues" evidence="8">
    <location>
        <begin position="799"/>
        <end position="816"/>
    </location>
</feature>
<evidence type="ECO:0000256" key="2">
    <source>
        <dbReference type="ARBA" id="ARBA00006818"/>
    </source>
</evidence>
<dbReference type="RefSeq" id="XP_033803087.1">
    <property type="nucleotide sequence ID" value="XM_033947196.1"/>
</dbReference>
<dbReference type="CTD" id="165215"/>
<feature type="region of interest" description="Disordered" evidence="8">
    <location>
        <begin position="712"/>
        <end position="742"/>
    </location>
</feature>
<reference evidence="14" key="1">
    <citation type="submission" date="2025-08" db="UniProtKB">
        <authorList>
            <consortium name="RefSeq"/>
        </authorList>
    </citation>
    <scope>IDENTIFICATION</scope>
</reference>
<feature type="compositionally biased region" description="Basic and acidic residues" evidence="8">
    <location>
        <begin position="730"/>
        <end position="742"/>
    </location>
</feature>
<evidence type="ECO:0000259" key="12">
    <source>
        <dbReference type="Pfam" id="PF20771"/>
    </source>
</evidence>
<dbReference type="KEGG" id="gsh:117361613"/>
<dbReference type="PANTHER" id="PTHR31626">
    <property type="entry name" value="SUSHI DOMAIN-CONTAINING PROTEIN"/>
    <property type="match status" value="1"/>
</dbReference>
<dbReference type="InterPro" id="IPR018890">
    <property type="entry name" value="FAM171"/>
</dbReference>
<feature type="region of interest" description="Disordered" evidence="8">
    <location>
        <begin position="34"/>
        <end position="102"/>
    </location>
</feature>
<evidence type="ECO:0000256" key="3">
    <source>
        <dbReference type="ARBA" id="ARBA00022692"/>
    </source>
</evidence>
<organism evidence="13 14">
    <name type="scientific">Geotrypetes seraphini</name>
    <name type="common">Gaboon caecilian</name>
    <name type="synonym">Caecilia seraphini</name>
    <dbReference type="NCBI Taxonomy" id="260995"/>
    <lineage>
        <taxon>Eukaryota</taxon>
        <taxon>Metazoa</taxon>
        <taxon>Chordata</taxon>
        <taxon>Craniata</taxon>
        <taxon>Vertebrata</taxon>
        <taxon>Euteleostomi</taxon>
        <taxon>Amphibia</taxon>
        <taxon>Gymnophiona</taxon>
        <taxon>Geotrypetes</taxon>
    </lineage>
</organism>
<dbReference type="Pfam" id="PF10577">
    <property type="entry name" value="FAM171A1-2-B_N"/>
    <property type="match status" value="1"/>
</dbReference>
<feature type="compositionally biased region" description="Basic and acidic residues" evidence="8">
    <location>
        <begin position="820"/>
        <end position="844"/>
    </location>
</feature>
<evidence type="ECO:0000256" key="1">
    <source>
        <dbReference type="ARBA" id="ARBA00004479"/>
    </source>
</evidence>
<evidence type="ECO:0000256" key="7">
    <source>
        <dbReference type="ARBA" id="ARBA00023180"/>
    </source>
</evidence>
<dbReference type="OrthoDB" id="8950207at2759"/>
<keyword evidence="3 9" id="KW-0812">Transmembrane</keyword>
<proteinExistence type="inferred from homology"/>